<dbReference type="GO" id="GO:0008061">
    <property type="term" value="F:chitin binding"/>
    <property type="evidence" value="ECO:0007669"/>
    <property type="project" value="InterPro"/>
</dbReference>
<name>A0AAD9NII2_RIDPI</name>
<accession>A0AAD9NII2</accession>
<dbReference type="InterPro" id="IPR036508">
    <property type="entry name" value="Chitin-bd_dom_sf"/>
</dbReference>
<keyword evidence="4" id="KW-1185">Reference proteome</keyword>
<dbReference type="Pfam" id="PF01607">
    <property type="entry name" value="CBM_14"/>
    <property type="match status" value="1"/>
</dbReference>
<evidence type="ECO:0000313" key="4">
    <source>
        <dbReference type="Proteomes" id="UP001209878"/>
    </source>
</evidence>
<organism evidence="3 4">
    <name type="scientific">Ridgeia piscesae</name>
    <name type="common">Tubeworm</name>
    <dbReference type="NCBI Taxonomy" id="27915"/>
    <lineage>
        <taxon>Eukaryota</taxon>
        <taxon>Metazoa</taxon>
        <taxon>Spiralia</taxon>
        <taxon>Lophotrochozoa</taxon>
        <taxon>Annelida</taxon>
        <taxon>Polychaeta</taxon>
        <taxon>Sedentaria</taxon>
        <taxon>Canalipalpata</taxon>
        <taxon>Sabellida</taxon>
        <taxon>Siboglinidae</taxon>
        <taxon>Ridgeia</taxon>
    </lineage>
</organism>
<protein>
    <recommendedName>
        <fullName evidence="2">Chitin-binding type-2 domain-containing protein</fullName>
    </recommendedName>
</protein>
<comment type="caution">
    <text evidence="3">The sequence shown here is derived from an EMBL/GenBank/DDBJ whole genome shotgun (WGS) entry which is preliminary data.</text>
</comment>
<evidence type="ECO:0000313" key="3">
    <source>
        <dbReference type="EMBL" id="KAK2169571.1"/>
    </source>
</evidence>
<feature type="domain" description="Chitin-binding type-2" evidence="2">
    <location>
        <begin position="83"/>
        <end position="128"/>
    </location>
</feature>
<dbReference type="AlphaFoldDB" id="A0AAD9NII2"/>
<gene>
    <name evidence="3" type="ORF">NP493_1185g00062</name>
</gene>
<sequence>MSRKRNIRRREPADITSCSSEGLPQGCSDSCVGRPDGHYPCLCYGPCNRYYECRRHVIVRYHYCGDNTQCLIKGVCGKCLDSCHGKPNGDYPSLDNPRPFYYHCQNGHISYRTCHPNEVFNAWTRECECYEVFCEKGDGLQPSVCGNGCGGYVMCEGGFAKIHRHCPRPRPYFCCHTHVCVESSHHCHGGPCGRCGR</sequence>
<dbReference type="InterPro" id="IPR002557">
    <property type="entry name" value="Chitin-bd_dom"/>
</dbReference>
<dbReference type="Proteomes" id="UP001209878">
    <property type="component" value="Unassembled WGS sequence"/>
</dbReference>
<feature type="region of interest" description="Disordered" evidence="1">
    <location>
        <begin position="1"/>
        <end position="24"/>
    </location>
</feature>
<dbReference type="EMBL" id="JAODUO010001184">
    <property type="protein sequence ID" value="KAK2169571.1"/>
    <property type="molecule type" value="Genomic_DNA"/>
</dbReference>
<evidence type="ECO:0000256" key="1">
    <source>
        <dbReference type="SAM" id="MobiDB-lite"/>
    </source>
</evidence>
<reference evidence="3" key="1">
    <citation type="journal article" date="2023" name="Mol. Biol. Evol.">
        <title>Third-Generation Sequencing Reveals the Adaptive Role of the Epigenome in Three Deep-Sea Polychaetes.</title>
        <authorList>
            <person name="Perez M."/>
            <person name="Aroh O."/>
            <person name="Sun Y."/>
            <person name="Lan Y."/>
            <person name="Juniper S.K."/>
            <person name="Young C.R."/>
            <person name="Angers B."/>
            <person name="Qian P.Y."/>
        </authorList>
    </citation>
    <scope>NUCLEOTIDE SEQUENCE</scope>
    <source>
        <strain evidence="3">R07B-5</strain>
    </source>
</reference>
<evidence type="ECO:0000259" key="2">
    <source>
        <dbReference type="Pfam" id="PF01607"/>
    </source>
</evidence>
<dbReference type="SUPFAM" id="SSF57625">
    <property type="entry name" value="Invertebrate chitin-binding proteins"/>
    <property type="match status" value="1"/>
</dbReference>
<dbReference type="GO" id="GO:0005576">
    <property type="term" value="C:extracellular region"/>
    <property type="evidence" value="ECO:0007669"/>
    <property type="project" value="InterPro"/>
</dbReference>
<proteinExistence type="predicted"/>